<organism evidence="5 6">
    <name type="scientific">Pseudolysinimonas kribbensis</name>
    <dbReference type="NCBI Taxonomy" id="433641"/>
    <lineage>
        <taxon>Bacteria</taxon>
        <taxon>Bacillati</taxon>
        <taxon>Actinomycetota</taxon>
        <taxon>Actinomycetes</taxon>
        <taxon>Micrococcales</taxon>
        <taxon>Microbacteriaceae</taxon>
        <taxon>Pseudolysinimonas</taxon>
    </lineage>
</organism>
<evidence type="ECO:0000313" key="5">
    <source>
        <dbReference type="EMBL" id="GMA96377.1"/>
    </source>
</evidence>
<dbReference type="InterPro" id="IPR029052">
    <property type="entry name" value="Metallo-depent_PP-like"/>
</dbReference>
<keyword evidence="6" id="KW-1185">Reference proteome</keyword>
<dbReference type="PANTHER" id="PTHR11124">
    <property type="entry name" value="VACUOLAR SORTING PROTEIN VPS29"/>
    <property type="match status" value="1"/>
</dbReference>
<feature type="region of interest" description="Disordered" evidence="3">
    <location>
        <begin position="124"/>
        <end position="143"/>
    </location>
</feature>
<reference evidence="6" key="1">
    <citation type="journal article" date="2019" name="Int. J. Syst. Evol. Microbiol.">
        <title>The Global Catalogue of Microorganisms (GCM) 10K type strain sequencing project: providing services to taxonomists for standard genome sequencing and annotation.</title>
        <authorList>
            <consortium name="The Broad Institute Genomics Platform"/>
            <consortium name="The Broad Institute Genome Sequencing Center for Infectious Disease"/>
            <person name="Wu L."/>
            <person name="Ma J."/>
        </authorList>
    </citation>
    <scope>NUCLEOTIDE SEQUENCE [LARGE SCALE GENOMIC DNA]</scope>
    <source>
        <strain evidence="6">NBRC 108894</strain>
    </source>
</reference>
<sequence length="167" mass="17979">MPTRLVIVSDTHVPQRARAIPDALWRAIEAADVVVHAGDWNAVPLLDEVEARAARLIAVRGNNDGPDFADRLPEVATADLDGVALALVHDSGQAAGRERRMDARFPSMDVVVFGHSHIPWDSTTASGTRLLNPGSPTDKRRQPTGTYLTAVADAGVLRDVELVPLPR</sequence>
<comment type="cofactor">
    <cofactor evidence="2">
        <name>a divalent metal cation</name>
        <dbReference type="ChEBI" id="CHEBI:60240"/>
    </cofactor>
</comment>
<proteinExistence type="inferred from homology"/>
<protein>
    <recommendedName>
        <fullName evidence="2">Phosphoesterase</fullName>
        <ecNumber evidence="2">3.1.4.-</ecNumber>
    </recommendedName>
</protein>
<name>A0ABQ6KCQ3_9MICO</name>
<dbReference type="NCBIfam" id="TIGR00040">
    <property type="entry name" value="yfcE"/>
    <property type="match status" value="1"/>
</dbReference>
<dbReference type="EC" id="3.1.4.-" evidence="2"/>
<evidence type="ECO:0000259" key="4">
    <source>
        <dbReference type="Pfam" id="PF12850"/>
    </source>
</evidence>
<keyword evidence="2" id="KW-0479">Metal-binding</keyword>
<accession>A0ABQ6KCQ3</accession>
<dbReference type="Gene3D" id="3.60.21.10">
    <property type="match status" value="1"/>
</dbReference>
<evidence type="ECO:0000256" key="3">
    <source>
        <dbReference type="SAM" id="MobiDB-lite"/>
    </source>
</evidence>
<evidence type="ECO:0000256" key="2">
    <source>
        <dbReference type="RuleBase" id="RU362039"/>
    </source>
</evidence>
<dbReference type="Proteomes" id="UP001157034">
    <property type="component" value="Unassembled WGS sequence"/>
</dbReference>
<comment type="similarity">
    <text evidence="1 2">Belongs to the metallophosphoesterase superfamily. YfcE family.</text>
</comment>
<evidence type="ECO:0000256" key="1">
    <source>
        <dbReference type="ARBA" id="ARBA00008950"/>
    </source>
</evidence>
<dbReference type="InterPro" id="IPR024654">
    <property type="entry name" value="Calcineurin-like_PHP_lpxH"/>
</dbReference>
<evidence type="ECO:0000313" key="6">
    <source>
        <dbReference type="Proteomes" id="UP001157034"/>
    </source>
</evidence>
<dbReference type="SUPFAM" id="SSF56300">
    <property type="entry name" value="Metallo-dependent phosphatases"/>
    <property type="match status" value="1"/>
</dbReference>
<dbReference type="Pfam" id="PF12850">
    <property type="entry name" value="Metallophos_2"/>
    <property type="match status" value="1"/>
</dbReference>
<dbReference type="InterPro" id="IPR000979">
    <property type="entry name" value="Phosphodiesterase_MJ0936/Vps29"/>
</dbReference>
<dbReference type="EMBL" id="BSVB01000001">
    <property type="protein sequence ID" value="GMA96377.1"/>
    <property type="molecule type" value="Genomic_DNA"/>
</dbReference>
<dbReference type="RefSeq" id="WP_284254970.1">
    <property type="nucleotide sequence ID" value="NZ_BAAAQO010000004.1"/>
</dbReference>
<comment type="caution">
    <text evidence="5">The sequence shown here is derived from an EMBL/GenBank/DDBJ whole genome shotgun (WGS) entry which is preliminary data.</text>
</comment>
<feature type="domain" description="Calcineurin-like phosphoesterase" evidence="4">
    <location>
        <begin position="4"/>
        <end position="150"/>
    </location>
</feature>
<gene>
    <name evidence="5" type="ORF">GCM10025881_32010</name>
</gene>